<dbReference type="Proteomes" id="UP000008281">
    <property type="component" value="Unassembled WGS sequence"/>
</dbReference>
<keyword evidence="3" id="KW-1185">Reference proteome</keyword>
<evidence type="ECO:0000313" key="2">
    <source>
        <dbReference type="EMBL" id="EFO84857.1"/>
    </source>
</evidence>
<dbReference type="InParanoid" id="E3LXI5"/>
<keyword evidence="1" id="KW-0732">Signal</keyword>
<dbReference type="EMBL" id="DS268418">
    <property type="protein sequence ID" value="EFO84857.1"/>
    <property type="molecule type" value="Genomic_DNA"/>
</dbReference>
<feature type="signal peptide" evidence="1">
    <location>
        <begin position="1"/>
        <end position="21"/>
    </location>
</feature>
<feature type="chain" id="PRO_5003175679" evidence="1">
    <location>
        <begin position="22"/>
        <end position="112"/>
    </location>
</feature>
<name>E3LXI5_CAERE</name>
<evidence type="ECO:0000256" key="1">
    <source>
        <dbReference type="SAM" id="SignalP"/>
    </source>
</evidence>
<sequence>MMKNYRILAFLLLVLILETAATPESTGDDVESTGVVSSESKPDVIIKLIKRGETVSALNTLHDLCSFISYFFLIFQELLKDSPTVPMNFLETKEGAVARKTREEKLESNGTN</sequence>
<gene>
    <name evidence="2" type="ORF">CRE_03659</name>
</gene>
<accession>E3LXI5</accession>
<proteinExistence type="predicted"/>
<dbReference type="AlphaFoldDB" id="E3LXI5"/>
<dbReference type="HOGENOM" id="CLU_2148170_0_0_1"/>
<reference evidence="2" key="1">
    <citation type="submission" date="2007-07" db="EMBL/GenBank/DDBJ databases">
        <title>PCAP assembly of the Caenorhabditis remanei genome.</title>
        <authorList>
            <consortium name="The Caenorhabditis remanei Sequencing Consortium"/>
            <person name="Wilson R.K."/>
        </authorList>
    </citation>
    <scope>NUCLEOTIDE SEQUENCE [LARGE SCALE GENOMIC DNA]</scope>
    <source>
        <strain evidence="2">PB4641</strain>
    </source>
</reference>
<dbReference type="eggNOG" id="ENOG502TE8C">
    <property type="taxonomic scope" value="Eukaryota"/>
</dbReference>
<protein>
    <submittedName>
        <fullName evidence="2">Uncharacterized protein</fullName>
    </submittedName>
</protein>
<evidence type="ECO:0000313" key="3">
    <source>
        <dbReference type="Proteomes" id="UP000008281"/>
    </source>
</evidence>
<organism evidence="3">
    <name type="scientific">Caenorhabditis remanei</name>
    <name type="common">Caenorhabditis vulgaris</name>
    <dbReference type="NCBI Taxonomy" id="31234"/>
    <lineage>
        <taxon>Eukaryota</taxon>
        <taxon>Metazoa</taxon>
        <taxon>Ecdysozoa</taxon>
        <taxon>Nematoda</taxon>
        <taxon>Chromadorea</taxon>
        <taxon>Rhabditida</taxon>
        <taxon>Rhabditina</taxon>
        <taxon>Rhabditomorpha</taxon>
        <taxon>Rhabditoidea</taxon>
        <taxon>Rhabditidae</taxon>
        <taxon>Peloderinae</taxon>
        <taxon>Caenorhabditis</taxon>
    </lineage>
</organism>